<dbReference type="InterPro" id="IPR001611">
    <property type="entry name" value="Leu-rich_rpt"/>
</dbReference>
<dbReference type="OrthoDB" id="9781345at2"/>
<dbReference type="SUPFAM" id="SSF52047">
    <property type="entry name" value="RNI-like"/>
    <property type="match status" value="1"/>
</dbReference>
<dbReference type="Proteomes" id="UP000251891">
    <property type="component" value="Unassembled WGS sequence"/>
</dbReference>
<gene>
    <name evidence="1" type="ORF">DPM19_33515</name>
</gene>
<comment type="caution">
    <text evidence="1">The sequence shown here is derived from an EMBL/GenBank/DDBJ whole genome shotgun (WGS) entry which is preliminary data.</text>
</comment>
<accession>A0A365GVP0</accession>
<dbReference type="InterPro" id="IPR047722">
    <property type="entry name" value="STM4015-like"/>
</dbReference>
<sequence length="307" mass="33529">MSLSEHCAEFAGLRVVDFTDETPGPDLPPAASVAWRIRVGWNESTSRYLEKFERFLERVDVSRVSALIIGYCGGGYELDKPVARLAAAADRFPDLRALFVGEILAEEAEISWIMQTDVTPLLAAFPLLERFEVRGGSELELSPVKSTALRVLRMETGGLPREVVRAVGESDLPNLEHLELWLGVAEYGGDATVADLAPILAGERLPSLRYLGLEDSEIQDEIATAVAGAPVVARLETLSLPMGTLGDEGAEALLSGQPLTHLKKLDLSHHFLSDEMTQRIRAALPGVEIDLRGAQVEDEWRYVAVSE</sequence>
<keyword evidence="2" id="KW-1185">Reference proteome</keyword>
<evidence type="ECO:0000313" key="2">
    <source>
        <dbReference type="Proteomes" id="UP000251891"/>
    </source>
</evidence>
<dbReference type="Pfam" id="PF13516">
    <property type="entry name" value="LRR_6"/>
    <property type="match status" value="1"/>
</dbReference>
<dbReference type="EMBL" id="QLYX01000024">
    <property type="protein sequence ID" value="RAY10881.1"/>
    <property type="molecule type" value="Genomic_DNA"/>
</dbReference>
<organism evidence="1 2">
    <name type="scientific">Actinomadura craniellae</name>
    <dbReference type="NCBI Taxonomy" id="2231787"/>
    <lineage>
        <taxon>Bacteria</taxon>
        <taxon>Bacillati</taxon>
        <taxon>Actinomycetota</taxon>
        <taxon>Actinomycetes</taxon>
        <taxon>Streptosporangiales</taxon>
        <taxon>Thermomonosporaceae</taxon>
        <taxon>Actinomadura</taxon>
    </lineage>
</organism>
<dbReference type="RefSeq" id="WP_111872121.1">
    <property type="nucleotide sequence ID" value="NZ_QLYX01000024.1"/>
</dbReference>
<reference evidence="1 2" key="1">
    <citation type="submission" date="2018-06" db="EMBL/GenBank/DDBJ databases">
        <title>Actinomadura craniellae sp. nov. isolated from marine sponge Craniella sp.</title>
        <authorList>
            <person name="Li L."/>
            <person name="Xu Q.H."/>
            <person name="Lin H.W."/>
            <person name="Lu Y.H."/>
        </authorList>
    </citation>
    <scope>NUCLEOTIDE SEQUENCE [LARGE SCALE GENOMIC DNA]</scope>
    <source>
        <strain evidence="1 2">LHW63021</strain>
    </source>
</reference>
<dbReference type="InterPro" id="IPR032675">
    <property type="entry name" value="LRR_dom_sf"/>
</dbReference>
<dbReference type="AlphaFoldDB" id="A0A365GVP0"/>
<proteinExistence type="predicted"/>
<protein>
    <submittedName>
        <fullName evidence="1">Leucine-rich repeat domain-containing protein</fullName>
    </submittedName>
</protein>
<evidence type="ECO:0000313" key="1">
    <source>
        <dbReference type="EMBL" id="RAY10881.1"/>
    </source>
</evidence>
<name>A0A365GVP0_9ACTN</name>
<dbReference type="NCBIfam" id="NF038076">
    <property type="entry name" value="fam_STM4015"/>
    <property type="match status" value="1"/>
</dbReference>
<dbReference type="Gene3D" id="3.80.10.10">
    <property type="entry name" value="Ribonuclease Inhibitor"/>
    <property type="match status" value="1"/>
</dbReference>